<comment type="pathway">
    <text evidence="1">Amino-acid degradation; L-alanine degradation via dehydrogenase pathway; NH(3) and pyruvate from L-alanine: step 1/1.</text>
</comment>
<dbReference type="CDD" id="cd05305">
    <property type="entry name" value="L-AlaDH"/>
    <property type="match status" value="1"/>
</dbReference>
<feature type="binding site" evidence="9">
    <location>
        <position position="219"/>
    </location>
    <ligand>
        <name>NAD(+)</name>
        <dbReference type="ChEBI" id="CHEBI:57540"/>
    </ligand>
</feature>
<dbReference type="OrthoDB" id="9804592at2"/>
<dbReference type="SUPFAM" id="SSF52283">
    <property type="entry name" value="Formate/glycerate dehydrogenase catalytic domain-like"/>
    <property type="match status" value="1"/>
</dbReference>
<keyword evidence="9" id="KW-0547">Nucleotide-binding</keyword>
<comment type="catalytic activity">
    <reaction evidence="6">
        <text>L-alanine + NAD(+) + H2O = pyruvate + NH4(+) + NADH + H(+)</text>
        <dbReference type="Rhea" id="RHEA:18405"/>
        <dbReference type="ChEBI" id="CHEBI:15361"/>
        <dbReference type="ChEBI" id="CHEBI:15377"/>
        <dbReference type="ChEBI" id="CHEBI:15378"/>
        <dbReference type="ChEBI" id="CHEBI:28938"/>
        <dbReference type="ChEBI" id="CHEBI:57540"/>
        <dbReference type="ChEBI" id="CHEBI:57945"/>
        <dbReference type="ChEBI" id="CHEBI:57972"/>
        <dbReference type="EC" id="1.4.1.1"/>
    </reaction>
</comment>
<dbReference type="Gene3D" id="3.40.50.720">
    <property type="entry name" value="NAD(P)-binding Rossmann-like Domain"/>
    <property type="match status" value="2"/>
</dbReference>
<evidence type="ECO:0000259" key="10">
    <source>
        <dbReference type="SMART" id="SM01002"/>
    </source>
</evidence>
<dbReference type="PANTHER" id="PTHR42795:SF1">
    <property type="entry name" value="ALANINE DEHYDROGENASE"/>
    <property type="match status" value="1"/>
</dbReference>
<keyword evidence="5 6" id="KW-0520">NAD</keyword>
<evidence type="ECO:0000313" key="12">
    <source>
        <dbReference type="EMBL" id="RSU04817.1"/>
    </source>
</evidence>
<evidence type="ECO:0000256" key="5">
    <source>
        <dbReference type="ARBA" id="ARBA00023027"/>
    </source>
</evidence>
<feature type="binding site" evidence="9">
    <location>
        <begin position="238"/>
        <end position="239"/>
    </location>
    <ligand>
        <name>NAD(+)</name>
        <dbReference type="ChEBI" id="CHEBI:57540"/>
    </ligand>
</feature>
<comment type="similarity">
    <text evidence="2 6">Belongs to the AlaDH/PNT family.</text>
</comment>
<evidence type="ECO:0000256" key="8">
    <source>
        <dbReference type="PIRSR" id="PIRSR000183-2"/>
    </source>
</evidence>
<feature type="binding site" evidence="9">
    <location>
        <begin position="298"/>
        <end position="301"/>
    </location>
    <ligand>
        <name>NAD(+)</name>
        <dbReference type="ChEBI" id="CHEBI:57540"/>
    </ligand>
</feature>
<evidence type="ECO:0000259" key="11">
    <source>
        <dbReference type="SMART" id="SM01003"/>
    </source>
</evidence>
<dbReference type="EC" id="1.4.1.1" evidence="3 6"/>
<dbReference type="AlphaFoldDB" id="A0A430AC71"/>
<dbReference type="InterPro" id="IPR007886">
    <property type="entry name" value="AlaDH/PNT_N"/>
</dbReference>
<feature type="domain" description="Alanine dehydrogenase/pyridine nucleotide transhydrogenase NAD(H)-binding" evidence="10">
    <location>
        <begin position="148"/>
        <end position="297"/>
    </location>
</feature>
<organism evidence="12 13">
    <name type="scientific">Vagococcus fessus</name>
    <dbReference type="NCBI Taxonomy" id="120370"/>
    <lineage>
        <taxon>Bacteria</taxon>
        <taxon>Bacillati</taxon>
        <taxon>Bacillota</taxon>
        <taxon>Bacilli</taxon>
        <taxon>Lactobacillales</taxon>
        <taxon>Enterococcaceae</taxon>
        <taxon>Vagococcus</taxon>
    </lineage>
</organism>
<dbReference type="Proteomes" id="UP000287101">
    <property type="component" value="Unassembled WGS sequence"/>
</dbReference>
<feature type="binding site" evidence="8">
    <location>
        <position position="74"/>
    </location>
    <ligand>
        <name>substrate</name>
    </ligand>
</feature>
<dbReference type="Pfam" id="PF05222">
    <property type="entry name" value="AlaDh_PNT_N"/>
    <property type="match status" value="1"/>
</dbReference>
<dbReference type="PROSITE" id="PS00836">
    <property type="entry name" value="ALADH_PNT_1"/>
    <property type="match status" value="1"/>
</dbReference>
<dbReference type="NCBIfam" id="TIGR00518">
    <property type="entry name" value="alaDH"/>
    <property type="match status" value="1"/>
</dbReference>
<dbReference type="SMART" id="SM01003">
    <property type="entry name" value="AlaDh_PNT_N"/>
    <property type="match status" value="1"/>
</dbReference>
<accession>A0A430AC71</accession>
<dbReference type="InterPro" id="IPR008141">
    <property type="entry name" value="Ala_DH"/>
</dbReference>
<feature type="binding site" evidence="9">
    <location>
        <position position="279"/>
    </location>
    <ligand>
        <name>NAD(+)</name>
        <dbReference type="ChEBI" id="CHEBI:57540"/>
    </ligand>
</feature>
<evidence type="ECO:0000313" key="13">
    <source>
        <dbReference type="Proteomes" id="UP000287101"/>
    </source>
</evidence>
<dbReference type="EMBL" id="NGJY01000001">
    <property type="protein sequence ID" value="RSU04817.1"/>
    <property type="molecule type" value="Genomic_DNA"/>
</dbReference>
<evidence type="ECO:0000256" key="9">
    <source>
        <dbReference type="PIRSR" id="PIRSR000183-3"/>
    </source>
</evidence>
<dbReference type="FunFam" id="3.40.50.720:FF:000049">
    <property type="entry name" value="Alanine dehydrogenase"/>
    <property type="match status" value="1"/>
</dbReference>
<dbReference type="InterPro" id="IPR007698">
    <property type="entry name" value="AlaDH/PNT_NAD(H)-bd"/>
</dbReference>
<feature type="binding site" evidence="9">
    <location>
        <position position="197"/>
    </location>
    <ligand>
        <name>NAD(+)</name>
        <dbReference type="ChEBI" id="CHEBI:57540"/>
    </ligand>
</feature>
<feature type="binding site" evidence="9">
    <location>
        <begin position="266"/>
        <end position="269"/>
    </location>
    <ligand>
        <name>NAD(+)</name>
        <dbReference type="ChEBI" id="CHEBI:57540"/>
    </ligand>
</feature>
<dbReference type="Pfam" id="PF01262">
    <property type="entry name" value="AlaDh_PNT_C"/>
    <property type="match status" value="1"/>
</dbReference>
<dbReference type="PANTHER" id="PTHR42795">
    <property type="entry name" value="ALANINE DEHYDROGENASE"/>
    <property type="match status" value="1"/>
</dbReference>
<comment type="caution">
    <text evidence="12">The sequence shown here is derived from an EMBL/GenBank/DDBJ whole genome shotgun (WGS) entry which is preliminary data.</text>
</comment>
<dbReference type="InterPro" id="IPR008142">
    <property type="entry name" value="AlaDH/PNT_CS1"/>
</dbReference>
<feature type="active site" description="Proton donor/acceptor" evidence="7">
    <location>
        <position position="269"/>
    </location>
</feature>
<feature type="active site" description="Proton donor/acceptor" evidence="7">
    <location>
        <position position="95"/>
    </location>
</feature>
<dbReference type="PIRSF" id="PIRSF000183">
    <property type="entry name" value="Alanine_dh"/>
    <property type="match status" value="1"/>
</dbReference>
<feature type="binding site" evidence="9">
    <location>
        <position position="133"/>
    </location>
    <ligand>
        <name>NAD(+)</name>
        <dbReference type="ChEBI" id="CHEBI:57540"/>
    </ligand>
</feature>
<keyword evidence="13" id="KW-1185">Reference proteome</keyword>
<evidence type="ECO:0000256" key="1">
    <source>
        <dbReference type="ARBA" id="ARBA00005206"/>
    </source>
</evidence>
<feature type="domain" description="Alanine dehydrogenase/pyridine nucleotide transhydrogenase N-terminal" evidence="11">
    <location>
        <begin position="4"/>
        <end position="136"/>
    </location>
</feature>
<dbReference type="SMART" id="SM01002">
    <property type="entry name" value="AlaDh_PNT_C"/>
    <property type="match status" value="1"/>
</dbReference>
<reference evidence="12 13" key="1">
    <citation type="submission" date="2017-05" db="EMBL/GenBank/DDBJ databases">
        <title>Vagococcus spp. assemblies.</title>
        <authorList>
            <person name="Gulvik C.A."/>
        </authorList>
    </citation>
    <scope>NUCLEOTIDE SEQUENCE [LARGE SCALE GENOMIC DNA]</scope>
    <source>
        <strain evidence="12 13">CCUG 41755</strain>
    </source>
</reference>
<dbReference type="GO" id="GO:0000286">
    <property type="term" value="F:alanine dehydrogenase activity"/>
    <property type="evidence" value="ECO:0007669"/>
    <property type="project" value="UniProtKB-UniRule"/>
</dbReference>
<dbReference type="InterPro" id="IPR036291">
    <property type="entry name" value="NAD(P)-bd_dom_sf"/>
</dbReference>
<dbReference type="UniPathway" id="UPA00527">
    <property type="reaction ID" value="UER00585"/>
</dbReference>
<evidence type="ECO:0000256" key="4">
    <source>
        <dbReference type="ARBA" id="ARBA00023002"/>
    </source>
</evidence>
<gene>
    <name evidence="12" type="ORF">CBF31_02015</name>
</gene>
<protein>
    <recommendedName>
        <fullName evidence="3 6">Alanine dehydrogenase</fullName>
        <ecNumber evidence="3 6">1.4.1.1</ecNumber>
    </recommendedName>
</protein>
<feature type="binding site" evidence="9">
    <location>
        <position position="202"/>
    </location>
    <ligand>
        <name>NAD(+)</name>
        <dbReference type="ChEBI" id="CHEBI:57540"/>
    </ligand>
</feature>
<keyword evidence="4 6" id="KW-0560">Oxidoreductase</keyword>
<dbReference type="SUPFAM" id="SSF51735">
    <property type="entry name" value="NAD(P)-binding Rossmann-fold domains"/>
    <property type="match status" value="1"/>
</dbReference>
<evidence type="ECO:0000256" key="7">
    <source>
        <dbReference type="PIRSR" id="PIRSR000183-1"/>
    </source>
</evidence>
<evidence type="ECO:0000256" key="6">
    <source>
        <dbReference type="PIRNR" id="PIRNR000183"/>
    </source>
</evidence>
<feature type="binding site" evidence="8">
    <location>
        <position position="15"/>
    </location>
    <ligand>
        <name>substrate</name>
    </ligand>
</feature>
<name>A0A430AC71_9ENTE</name>
<sequence>MQIGVPKEIKNNESRVGLTPLSVSNLVGAGHSVLIEKNAGVNASYFDEEYEAAGATLTTDVEKIWKSEMVIKVKEPLKEEYKYLREDLILFTYLHLAPNKELTDALLESKTTGIAYETIQLPDNSLPLLVPMSQIAGRLSIQIGAQYLESIHGGKGILLSGATATPKGNVVIIGGGHSGYHAAEIAVGMGANVTILDVNATRLAELEQIFNGRVQTLISTPATIEKAIKTADLVIGAVLIPGAKAPTLVTKEMVAQMEPNSVIIDIAIDQGGIFETIDRITTHDEPVYNVSGVQHYAVANMPGAVPKTATQALTNVTIPYILQIANKGLAEALNSNDVLKKGLNTYKGTITNEAVASALDLPFNDSPELV</sequence>
<dbReference type="GO" id="GO:0000166">
    <property type="term" value="F:nucleotide binding"/>
    <property type="evidence" value="ECO:0007669"/>
    <property type="project" value="UniProtKB-KW"/>
</dbReference>
<dbReference type="GO" id="GO:0042853">
    <property type="term" value="P:L-alanine catabolic process"/>
    <property type="evidence" value="ECO:0007669"/>
    <property type="project" value="UniProtKB-UniPathway"/>
</dbReference>
<evidence type="ECO:0000256" key="2">
    <source>
        <dbReference type="ARBA" id="ARBA00005689"/>
    </source>
</evidence>
<proteinExistence type="inferred from homology"/>
<dbReference type="GO" id="GO:0005886">
    <property type="term" value="C:plasma membrane"/>
    <property type="evidence" value="ECO:0007669"/>
    <property type="project" value="TreeGrafter"/>
</dbReference>
<dbReference type="RefSeq" id="WP_126830457.1">
    <property type="nucleotide sequence ID" value="NZ_CBCRYB010000002.1"/>
</dbReference>
<evidence type="ECO:0000256" key="3">
    <source>
        <dbReference type="ARBA" id="ARBA00012897"/>
    </source>
</evidence>